<evidence type="ECO:0000259" key="2">
    <source>
        <dbReference type="Pfam" id="PF01261"/>
    </source>
</evidence>
<gene>
    <name evidence="3" type="ORF">NF556_18580</name>
</gene>
<accession>A0ABY4YS87</accession>
<organism evidence="3 4">
    <name type="scientific">Ornithinimicrobium faecis</name>
    <dbReference type="NCBI Taxonomy" id="2934158"/>
    <lineage>
        <taxon>Bacteria</taxon>
        <taxon>Bacillati</taxon>
        <taxon>Actinomycetota</taxon>
        <taxon>Actinomycetes</taxon>
        <taxon>Micrococcales</taxon>
        <taxon>Ornithinimicrobiaceae</taxon>
        <taxon>Ornithinimicrobium</taxon>
    </lineage>
</organism>
<evidence type="ECO:0000256" key="1">
    <source>
        <dbReference type="ARBA" id="ARBA00023277"/>
    </source>
</evidence>
<keyword evidence="3" id="KW-0413">Isomerase</keyword>
<dbReference type="Gene3D" id="3.20.20.150">
    <property type="entry name" value="Divalent-metal-dependent TIM barrel enzymes"/>
    <property type="match status" value="1"/>
</dbReference>
<name>A0ABY4YS87_9MICO</name>
<dbReference type="InterPro" id="IPR036237">
    <property type="entry name" value="Xyl_isomerase-like_sf"/>
</dbReference>
<dbReference type="InterPro" id="IPR050312">
    <property type="entry name" value="IolE/XylAMocC-like"/>
</dbReference>
<dbReference type="Pfam" id="PF01261">
    <property type="entry name" value="AP_endonuc_2"/>
    <property type="match status" value="1"/>
</dbReference>
<protein>
    <submittedName>
        <fullName evidence="3">Sugar phosphate isomerase/epimerase</fullName>
    </submittedName>
</protein>
<feature type="domain" description="Xylose isomerase-like TIM barrel" evidence="2">
    <location>
        <begin position="22"/>
        <end position="255"/>
    </location>
</feature>
<evidence type="ECO:0000313" key="3">
    <source>
        <dbReference type="EMBL" id="USQ79574.1"/>
    </source>
</evidence>
<sequence>MAGPPVLLSTSSVYPENCAYAFDLAERLGYDGVEIMVWTDPLTQEAGALQALSSLHNLPIGAIHAPTLLLAQRLWGWEPWAKIDRSVRLAEEVGAGVVVIHPPFRWQRDYAEGFVEGIAERQANTEVLLAVENMFPWRAGGSEMQAYRPHWDPVEQTYEHVTLDVSHASTGSMDCVDLLHRLGDRVGHVHLGDGTGSFKDEHLVPGRGTQPADTLLHELVERGYTGAVSLEVGTRKRSMEEREADLAESLEFARKHLGQPLP</sequence>
<reference evidence="3" key="1">
    <citation type="submission" date="2022-06" db="EMBL/GenBank/DDBJ databases">
        <title>Ornithinimicrobium HY1793.</title>
        <authorList>
            <person name="Huang Y."/>
        </authorList>
    </citation>
    <scope>NUCLEOTIDE SEQUENCE</scope>
    <source>
        <strain evidence="3">HY1793</strain>
    </source>
</reference>
<dbReference type="PANTHER" id="PTHR12110">
    <property type="entry name" value="HYDROXYPYRUVATE ISOMERASE"/>
    <property type="match status" value="1"/>
</dbReference>
<dbReference type="GO" id="GO:0016853">
    <property type="term" value="F:isomerase activity"/>
    <property type="evidence" value="ECO:0007669"/>
    <property type="project" value="UniProtKB-KW"/>
</dbReference>
<keyword evidence="4" id="KW-1185">Reference proteome</keyword>
<keyword evidence="1" id="KW-0119">Carbohydrate metabolism</keyword>
<dbReference type="EMBL" id="CP099489">
    <property type="protein sequence ID" value="USQ79574.1"/>
    <property type="molecule type" value="Genomic_DNA"/>
</dbReference>
<dbReference type="Proteomes" id="UP001056455">
    <property type="component" value="Chromosome"/>
</dbReference>
<proteinExistence type="predicted"/>
<evidence type="ECO:0000313" key="4">
    <source>
        <dbReference type="Proteomes" id="UP001056455"/>
    </source>
</evidence>
<dbReference type="InterPro" id="IPR013022">
    <property type="entry name" value="Xyl_isomerase-like_TIM-brl"/>
</dbReference>
<dbReference type="PANTHER" id="PTHR12110:SF47">
    <property type="match status" value="1"/>
</dbReference>
<dbReference type="RefSeq" id="WP_252592680.1">
    <property type="nucleotide sequence ID" value="NZ_CP099489.1"/>
</dbReference>
<dbReference type="SUPFAM" id="SSF51658">
    <property type="entry name" value="Xylose isomerase-like"/>
    <property type="match status" value="1"/>
</dbReference>